<keyword evidence="1" id="KW-0547">Nucleotide-binding</keyword>
<gene>
    <name evidence="5" type="ORF">M0R45_032407</name>
</gene>
<dbReference type="GO" id="GO:0016787">
    <property type="term" value="F:hydrolase activity"/>
    <property type="evidence" value="ECO:0007669"/>
    <property type="project" value="UniProtKB-KW"/>
</dbReference>
<comment type="caution">
    <text evidence="5">The sequence shown here is derived from an EMBL/GenBank/DDBJ whole genome shotgun (WGS) entry which is preliminary data.</text>
</comment>
<name>A0AAW1WL25_RUBAR</name>
<dbReference type="GO" id="GO:0003684">
    <property type="term" value="F:damaged DNA binding"/>
    <property type="evidence" value="ECO:0007669"/>
    <property type="project" value="TreeGrafter"/>
</dbReference>
<organism evidence="5 6">
    <name type="scientific">Rubus argutus</name>
    <name type="common">Southern blackberry</name>
    <dbReference type="NCBI Taxonomy" id="59490"/>
    <lineage>
        <taxon>Eukaryota</taxon>
        <taxon>Viridiplantae</taxon>
        <taxon>Streptophyta</taxon>
        <taxon>Embryophyta</taxon>
        <taxon>Tracheophyta</taxon>
        <taxon>Spermatophyta</taxon>
        <taxon>Magnoliopsida</taxon>
        <taxon>eudicotyledons</taxon>
        <taxon>Gunneridae</taxon>
        <taxon>Pentapetalae</taxon>
        <taxon>rosids</taxon>
        <taxon>fabids</taxon>
        <taxon>Rosales</taxon>
        <taxon>Rosaceae</taxon>
        <taxon>Rosoideae</taxon>
        <taxon>Rosoideae incertae sedis</taxon>
        <taxon>Rubus</taxon>
    </lineage>
</organism>
<dbReference type="Gene3D" id="3.40.50.300">
    <property type="entry name" value="P-loop containing nucleotide triphosphate hydrolases"/>
    <property type="match status" value="1"/>
</dbReference>
<dbReference type="EMBL" id="JBEDUW010000006">
    <property type="protein sequence ID" value="KAK9924017.1"/>
    <property type="molecule type" value="Genomic_DNA"/>
</dbReference>
<sequence length="152" mass="17116">MKFQMKDVTVPPRASSQMMSPKYAYMVELKRALDAKGHCLLEMPTGTGKTIALLSLITGYILCKPQNQNSVKKFIYCTRTVHEMEKTLAEVKLLHRYQVEQHLGRRLSPSSSSSIDTKLSSIWGANRSSLSVSLLARTYLSLLLKVLKIANR</sequence>
<reference evidence="5 6" key="1">
    <citation type="journal article" date="2023" name="G3 (Bethesda)">
        <title>A chromosome-length genome assembly and annotation of blackberry (Rubus argutus, cv. 'Hillquist').</title>
        <authorList>
            <person name="Bruna T."/>
            <person name="Aryal R."/>
            <person name="Dudchenko O."/>
            <person name="Sargent D.J."/>
            <person name="Mead D."/>
            <person name="Buti M."/>
            <person name="Cavallini A."/>
            <person name="Hytonen T."/>
            <person name="Andres J."/>
            <person name="Pham M."/>
            <person name="Weisz D."/>
            <person name="Mascagni F."/>
            <person name="Usai G."/>
            <person name="Natali L."/>
            <person name="Bassil N."/>
            <person name="Fernandez G.E."/>
            <person name="Lomsadze A."/>
            <person name="Armour M."/>
            <person name="Olukolu B."/>
            <person name="Poorten T."/>
            <person name="Britton C."/>
            <person name="Davik J."/>
            <person name="Ashrafi H."/>
            <person name="Aiden E.L."/>
            <person name="Borodovsky M."/>
            <person name="Worthington M."/>
        </authorList>
    </citation>
    <scope>NUCLEOTIDE SEQUENCE [LARGE SCALE GENOMIC DNA]</scope>
    <source>
        <strain evidence="5">PI 553951</strain>
    </source>
</reference>
<keyword evidence="2" id="KW-0378">Hydrolase</keyword>
<dbReference type="InterPro" id="IPR045028">
    <property type="entry name" value="DinG/Rad3-like"/>
</dbReference>
<dbReference type="GO" id="GO:0003678">
    <property type="term" value="F:DNA helicase activity"/>
    <property type="evidence" value="ECO:0007669"/>
    <property type="project" value="TreeGrafter"/>
</dbReference>
<dbReference type="GO" id="GO:0045951">
    <property type="term" value="P:positive regulation of mitotic recombination"/>
    <property type="evidence" value="ECO:0007669"/>
    <property type="project" value="TreeGrafter"/>
</dbReference>
<protein>
    <recommendedName>
        <fullName evidence="4">Helicase ATP-binding domain-containing protein</fullName>
    </recommendedName>
</protein>
<dbReference type="AlphaFoldDB" id="A0AAW1WL25"/>
<dbReference type="Proteomes" id="UP001457282">
    <property type="component" value="Unassembled WGS sequence"/>
</dbReference>
<evidence type="ECO:0000313" key="5">
    <source>
        <dbReference type="EMBL" id="KAK9924017.1"/>
    </source>
</evidence>
<feature type="domain" description="Helicase ATP-binding" evidence="4">
    <location>
        <begin position="8"/>
        <end position="152"/>
    </location>
</feature>
<dbReference type="GO" id="GO:0005634">
    <property type="term" value="C:nucleus"/>
    <property type="evidence" value="ECO:0007669"/>
    <property type="project" value="TreeGrafter"/>
</dbReference>
<keyword evidence="3" id="KW-0067">ATP-binding</keyword>
<dbReference type="PANTHER" id="PTHR11472:SF1">
    <property type="entry name" value="GENERAL TRANSCRIPTION AND DNA REPAIR FACTOR IIH HELICASE SUBUNIT XPD"/>
    <property type="match status" value="1"/>
</dbReference>
<evidence type="ECO:0000256" key="3">
    <source>
        <dbReference type="ARBA" id="ARBA00022840"/>
    </source>
</evidence>
<evidence type="ECO:0000256" key="2">
    <source>
        <dbReference type="ARBA" id="ARBA00022801"/>
    </source>
</evidence>
<proteinExistence type="predicted"/>
<dbReference type="InterPro" id="IPR027417">
    <property type="entry name" value="P-loop_NTPase"/>
</dbReference>
<dbReference type="SUPFAM" id="SSF52540">
    <property type="entry name" value="P-loop containing nucleoside triphosphate hydrolases"/>
    <property type="match status" value="1"/>
</dbReference>
<dbReference type="GO" id="GO:0005524">
    <property type="term" value="F:ATP binding"/>
    <property type="evidence" value="ECO:0007669"/>
    <property type="project" value="UniProtKB-KW"/>
</dbReference>
<dbReference type="PROSITE" id="PS51193">
    <property type="entry name" value="HELICASE_ATP_BIND_2"/>
    <property type="match status" value="1"/>
</dbReference>
<dbReference type="InterPro" id="IPR014013">
    <property type="entry name" value="Helic_SF1/SF2_ATP-bd_DinG/Rad3"/>
</dbReference>
<accession>A0AAW1WL25</accession>
<keyword evidence="6" id="KW-1185">Reference proteome</keyword>
<dbReference type="GO" id="GO:0006366">
    <property type="term" value="P:transcription by RNA polymerase II"/>
    <property type="evidence" value="ECO:0007669"/>
    <property type="project" value="TreeGrafter"/>
</dbReference>
<evidence type="ECO:0000313" key="6">
    <source>
        <dbReference type="Proteomes" id="UP001457282"/>
    </source>
</evidence>
<evidence type="ECO:0000256" key="1">
    <source>
        <dbReference type="ARBA" id="ARBA00022741"/>
    </source>
</evidence>
<dbReference type="PANTHER" id="PTHR11472">
    <property type="entry name" value="DNA REPAIR DEAD HELICASE RAD3/XP-D SUBFAMILY MEMBER"/>
    <property type="match status" value="1"/>
</dbReference>
<evidence type="ECO:0000259" key="4">
    <source>
        <dbReference type="PROSITE" id="PS51193"/>
    </source>
</evidence>